<proteinExistence type="predicted"/>
<organism evidence="1 2">
    <name type="scientific">Pseudomonas eucalypticola</name>
    <dbReference type="NCBI Taxonomy" id="2599595"/>
    <lineage>
        <taxon>Bacteria</taxon>
        <taxon>Pseudomonadati</taxon>
        <taxon>Pseudomonadota</taxon>
        <taxon>Gammaproteobacteria</taxon>
        <taxon>Pseudomonadales</taxon>
        <taxon>Pseudomonadaceae</taxon>
        <taxon>Pseudomonas</taxon>
    </lineage>
</organism>
<dbReference type="Proteomes" id="UP000509568">
    <property type="component" value="Chromosome"/>
</dbReference>
<sequence>MNVMSEPASHPSAETLQRLAQWLKCNGSIKVQKHDPVQVLAERYPAGLLTQAELEALLGSFHH</sequence>
<keyword evidence="2" id="KW-1185">Reference proteome</keyword>
<name>A0A7D5H4C3_9PSED</name>
<dbReference type="RefSeq" id="WP_158156210.1">
    <property type="nucleotide sequence ID" value="NZ_CP056030.1"/>
</dbReference>
<reference evidence="1 2" key="1">
    <citation type="submission" date="2020-06" db="EMBL/GenBank/DDBJ databases">
        <title>Pseudomonas eucalypticola sp. nov., an endophyte of Eucalyptus dunnii leaves with biocontrol ability of eucalyptus leaf blight.</title>
        <authorList>
            <person name="Liu Y."/>
            <person name="Song Z."/>
            <person name="Zeng H."/>
            <person name="Lu M."/>
            <person name="Wang X."/>
            <person name="Lian X."/>
            <person name="Zhang Q."/>
        </authorList>
    </citation>
    <scope>NUCLEOTIDE SEQUENCE [LARGE SCALE GENOMIC DNA]</scope>
    <source>
        <strain evidence="1 2">NP-1</strain>
    </source>
</reference>
<accession>A0A7D5H4C3</accession>
<protein>
    <submittedName>
        <fullName evidence="1">Uncharacterized protein</fullName>
    </submittedName>
</protein>
<dbReference type="AlphaFoldDB" id="A0A7D5H4C3"/>
<dbReference type="EMBL" id="CP056030">
    <property type="protein sequence ID" value="QKZ02584.1"/>
    <property type="molecule type" value="Genomic_DNA"/>
</dbReference>
<dbReference type="KEGG" id="pez:HWQ56_01750"/>
<evidence type="ECO:0000313" key="2">
    <source>
        <dbReference type="Proteomes" id="UP000509568"/>
    </source>
</evidence>
<gene>
    <name evidence="1" type="ORF">HWQ56_01750</name>
</gene>
<evidence type="ECO:0000313" key="1">
    <source>
        <dbReference type="EMBL" id="QKZ02584.1"/>
    </source>
</evidence>